<organism evidence="2 3">
    <name type="scientific">Methylobacterium komagatae</name>
    <dbReference type="NCBI Taxonomy" id="374425"/>
    <lineage>
        <taxon>Bacteria</taxon>
        <taxon>Pseudomonadati</taxon>
        <taxon>Pseudomonadota</taxon>
        <taxon>Alphaproteobacteria</taxon>
        <taxon>Hyphomicrobiales</taxon>
        <taxon>Methylobacteriaceae</taxon>
        <taxon>Methylobacterium</taxon>
    </lineage>
</organism>
<dbReference type="EMBL" id="JBHSWN010000001">
    <property type="protein sequence ID" value="MFC6791096.1"/>
    <property type="molecule type" value="Genomic_DNA"/>
</dbReference>
<keyword evidence="3" id="KW-1185">Reference proteome</keyword>
<dbReference type="InterPro" id="IPR039315">
    <property type="entry name" value="CheW"/>
</dbReference>
<accession>A0ABW2BNY5</accession>
<dbReference type="SMART" id="SM00260">
    <property type="entry name" value="CheW"/>
    <property type="match status" value="1"/>
</dbReference>
<dbReference type="Proteomes" id="UP001596292">
    <property type="component" value="Unassembled WGS sequence"/>
</dbReference>
<dbReference type="PANTHER" id="PTHR22617">
    <property type="entry name" value="CHEMOTAXIS SENSOR HISTIDINE KINASE-RELATED"/>
    <property type="match status" value="1"/>
</dbReference>
<dbReference type="InterPro" id="IPR002545">
    <property type="entry name" value="CheW-lke_dom"/>
</dbReference>
<dbReference type="InterPro" id="IPR036061">
    <property type="entry name" value="CheW-like_dom_sf"/>
</dbReference>
<comment type="caution">
    <text evidence="2">The sequence shown here is derived from an EMBL/GenBank/DDBJ whole genome shotgun (WGS) entry which is preliminary data.</text>
</comment>
<proteinExistence type="predicted"/>
<dbReference type="PANTHER" id="PTHR22617:SF23">
    <property type="entry name" value="CHEMOTAXIS PROTEIN CHEW"/>
    <property type="match status" value="1"/>
</dbReference>
<dbReference type="RefSeq" id="WP_378971613.1">
    <property type="nucleotide sequence ID" value="NZ_JBHSWN010000001.1"/>
</dbReference>
<evidence type="ECO:0000313" key="2">
    <source>
        <dbReference type="EMBL" id="MFC6791096.1"/>
    </source>
</evidence>
<evidence type="ECO:0000259" key="1">
    <source>
        <dbReference type="PROSITE" id="PS50851"/>
    </source>
</evidence>
<feature type="domain" description="CheW-like" evidence="1">
    <location>
        <begin position="5"/>
        <end position="143"/>
    </location>
</feature>
<gene>
    <name evidence="2" type="ORF">ACFQE0_16630</name>
</gene>
<evidence type="ECO:0000313" key="3">
    <source>
        <dbReference type="Proteomes" id="UP001596292"/>
    </source>
</evidence>
<dbReference type="Pfam" id="PF01584">
    <property type="entry name" value="CheW"/>
    <property type="match status" value="1"/>
</dbReference>
<dbReference type="Gene3D" id="2.40.50.180">
    <property type="entry name" value="CheA-289, Domain 4"/>
    <property type="match status" value="1"/>
</dbReference>
<dbReference type="PROSITE" id="PS50851">
    <property type="entry name" value="CHEW"/>
    <property type="match status" value="1"/>
</dbReference>
<sequence>MAGETTAYLMLDVAGTVCALPREAVAEVLPLPELQAAPASGGWLAGFVNLGGRPVPVLDLAPILGLREAGAGAGLYAHLILARDRSLAWLVDRVADLALVPASAQRPADPAASLNGCVAAGLALSDRLVPALDPERLLTEAEQARVESLARAAASRLSALPDPTTA</sequence>
<reference evidence="3" key="1">
    <citation type="journal article" date="2019" name="Int. J. Syst. Evol. Microbiol.">
        <title>The Global Catalogue of Microorganisms (GCM) 10K type strain sequencing project: providing services to taxonomists for standard genome sequencing and annotation.</title>
        <authorList>
            <consortium name="The Broad Institute Genomics Platform"/>
            <consortium name="The Broad Institute Genome Sequencing Center for Infectious Disease"/>
            <person name="Wu L."/>
            <person name="Ma J."/>
        </authorList>
    </citation>
    <scope>NUCLEOTIDE SEQUENCE [LARGE SCALE GENOMIC DNA]</scope>
    <source>
        <strain evidence="3">CCUG 48316</strain>
    </source>
</reference>
<protein>
    <submittedName>
        <fullName evidence="2">Chemotaxis protein CheW</fullName>
    </submittedName>
</protein>
<name>A0ABW2BNY5_9HYPH</name>
<dbReference type="SUPFAM" id="SSF50341">
    <property type="entry name" value="CheW-like"/>
    <property type="match status" value="1"/>
</dbReference>
<dbReference type="Gene3D" id="2.30.30.40">
    <property type="entry name" value="SH3 Domains"/>
    <property type="match status" value="1"/>
</dbReference>